<evidence type="ECO:0000259" key="6">
    <source>
        <dbReference type="Pfam" id="PF13476"/>
    </source>
</evidence>
<dbReference type="GO" id="GO:0006302">
    <property type="term" value="P:double-strand break repair"/>
    <property type="evidence" value="ECO:0007669"/>
    <property type="project" value="InterPro"/>
</dbReference>
<dbReference type="Proteomes" id="UP000199183">
    <property type="component" value="Unassembled WGS sequence"/>
</dbReference>
<dbReference type="InterPro" id="IPR038729">
    <property type="entry name" value="Rad50/SbcC_AAA"/>
</dbReference>
<feature type="coiled-coil region" evidence="4">
    <location>
        <begin position="531"/>
        <end position="601"/>
    </location>
</feature>
<evidence type="ECO:0000256" key="1">
    <source>
        <dbReference type="ARBA" id="ARBA00006930"/>
    </source>
</evidence>
<dbReference type="GO" id="GO:0016887">
    <property type="term" value="F:ATP hydrolysis activity"/>
    <property type="evidence" value="ECO:0007669"/>
    <property type="project" value="InterPro"/>
</dbReference>
<name>A0A1H4L9G2_9MICO</name>
<evidence type="ECO:0000256" key="5">
    <source>
        <dbReference type="SAM" id="MobiDB-lite"/>
    </source>
</evidence>
<dbReference type="PANTHER" id="PTHR32114:SF2">
    <property type="entry name" value="ABC TRANSPORTER ABCH.3"/>
    <property type="match status" value="1"/>
</dbReference>
<keyword evidence="7" id="KW-0269">Exonuclease</keyword>
<dbReference type="SUPFAM" id="SSF52540">
    <property type="entry name" value="P-loop containing nucleoside triphosphate hydrolases"/>
    <property type="match status" value="1"/>
</dbReference>
<feature type="region of interest" description="Disordered" evidence="5">
    <location>
        <begin position="606"/>
        <end position="634"/>
    </location>
</feature>
<evidence type="ECO:0000313" key="7">
    <source>
        <dbReference type="EMBL" id="SEB67410.1"/>
    </source>
</evidence>
<feature type="coiled-coil region" evidence="4">
    <location>
        <begin position="658"/>
        <end position="705"/>
    </location>
</feature>
<dbReference type="STRING" id="640635.SAMN04489806_1470"/>
<comment type="similarity">
    <text evidence="1">Belongs to the SMC family. SbcC subfamily.</text>
</comment>
<dbReference type="GO" id="GO:0004527">
    <property type="term" value="F:exonuclease activity"/>
    <property type="evidence" value="ECO:0007669"/>
    <property type="project" value="UniProtKB-KW"/>
</dbReference>
<comment type="subunit">
    <text evidence="2">Heterodimer of SbcC and SbcD.</text>
</comment>
<keyword evidence="4" id="KW-0175">Coiled coil</keyword>
<dbReference type="Pfam" id="PF13476">
    <property type="entry name" value="AAA_23"/>
    <property type="match status" value="1"/>
</dbReference>
<dbReference type="Pfam" id="PF13558">
    <property type="entry name" value="SbcC_Walker_B"/>
    <property type="match status" value="1"/>
</dbReference>
<evidence type="ECO:0000256" key="3">
    <source>
        <dbReference type="ARBA" id="ARBA00013368"/>
    </source>
</evidence>
<keyword evidence="7" id="KW-0378">Hydrolase</keyword>
<keyword evidence="8" id="KW-1185">Reference proteome</keyword>
<dbReference type="InterPro" id="IPR027417">
    <property type="entry name" value="P-loop_NTPase"/>
</dbReference>
<dbReference type="RefSeq" id="WP_176980760.1">
    <property type="nucleotide sequence ID" value="NZ_FNRY01000001.1"/>
</dbReference>
<sequence>MKINRLEITGFGPYRGTQVVDFDTYADDGIFLITGKTGAGKSSILDAIAFALYDSVPRYDGTKGRLRSDHCAPDDPTSVSLEFTIGRERYRVTRSPEYDRPKARGTGMTTQKPTAQLDALDGGSWRGIAARPVDVAHELADLVGLTKDQFLQVILLAQNRFQKFLLAGSGERETVLRSLFGTSRFADYEEAVTQRRRDLEARLATARAHTEQLLADAAHALDAEPPEQDVTAWLEQQVLALGGRLAQTITAASAADARQRAAEAAHTEALELTRRQTRRAAAEENARDLAAIDDEIESKRAELQLAEQAERAWPYVTGARAAREEHAAAVTAVDRAREAYAAVRTDDLAAPDADTSDLDDAVTALAGRLALLDDVLEQENALPGLASAEADAAHRRTVAAEALDALTQRLAQLPEEIAAVAAELTTATVQAAGVDAARGELERFQAARAAAEQALAVTDELAAARATEAERVRENTNASLALQQLLDDRLAGHAAELAAELVDGEPCAVCGATQHPSPARREQEPVTEADIEAARETLARCETAKADAAREVSRLETRAAELRAATGDRDAAQLDAELEPARDALDRATAAAERVTELEARHAALVDERERGDADRDRLRSERDAHAGAESNARTEITRITSNVEAQRGEHLTITHAVAALTAARDAAQRLAEALRTRALRGDAVAEAERRLADALAEHGFANADAAVTARRAAADRETLRSSIRRHDDARATNAAILAEPELADLPAEAPDIAATAAALETAREARDAAHRDRDTLHERHTALVRTVTTISEKLAASAHVNREFETLQQLANTLAGKDPNTRRMRLESYVLAAELEQIVDAANARLRTMSGGRYTLEHDDAVQYRNVRSGLGLAIFDQHTGQARATHSLSGGETFLASLALALGLAEVVTARSGGITLDTLFIDEGFGSLDADTLEIAMATLDSLRAGGRTVGLISHVEGMKEQIPAKLRISVTDGGWSEISQDAA</sequence>
<feature type="compositionally biased region" description="Basic and acidic residues" evidence="5">
    <location>
        <begin position="606"/>
        <end position="627"/>
    </location>
</feature>
<dbReference type="AlphaFoldDB" id="A0A1H4L9G2"/>
<dbReference type="Gene3D" id="3.40.50.300">
    <property type="entry name" value="P-loop containing nucleotide triphosphate hydrolases"/>
    <property type="match status" value="2"/>
</dbReference>
<proteinExistence type="inferred from homology"/>
<keyword evidence="7" id="KW-0540">Nuclease</keyword>
<organism evidence="7 8">
    <name type="scientific">Paramicrobacterium humi</name>
    <dbReference type="NCBI Taxonomy" id="640635"/>
    <lineage>
        <taxon>Bacteria</taxon>
        <taxon>Bacillati</taxon>
        <taxon>Actinomycetota</taxon>
        <taxon>Actinomycetes</taxon>
        <taxon>Micrococcales</taxon>
        <taxon>Microbacteriaceae</taxon>
        <taxon>Paramicrobacterium</taxon>
    </lineage>
</organism>
<dbReference type="PANTHER" id="PTHR32114">
    <property type="entry name" value="ABC TRANSPORTER ABCH.3"/>
    <property type="match status" value="1"/>
</dbReference>
<evidence type="ECO:0000256" key="2">
    <source>
        <dbReference type="ARBA" id="ARBA00011322"/>
    </source>
</evidence>
<evidence type="ECO:0000256" key="4">
    <source>
        <dbReference type="SAM" id="Coils"/>
    </source>
</evidence>
<feature type="domain" description="Rad50/SbcC-type AAA" evidence="6">
    <location>
        <begin position="5"/>
        <end position="194"/>
    </location>
</feature>
<protein>
    <recommendedName>
        <fullName evidence="3">Nuclease SbcCD subunit C</fullName>
    </recommendedName>
</protein>
<reference evidence="7 8" key="1">
    <citation type="submission" date="2016-10" db="EMBL/GenBank/DDBJ databases">
        <authorList>
            <person name="de Groot N.N."/>
        </authorList>
    </citation>
    <scope>NUCLEOTIDE SEQUENCE [LARGE SCALE GENOMIC DNA]</scope>
    <source>
        <strain evidence="7 8">DSM 21799</strain>
    </source>
</reference>
<dbReference type="EMBL" id="FNRY01000001">
    <property type="protein sequence ID" value="SEB67410.1"/>
    <property type="molecule type" value="Genomic_DNA"/>
</dbReference>
<evidence type="ECO:0000313" key="8">
    <source>
        <dbReference type="Proteomes" id="UP000199183"/>
    </source>
</evidence>
<accession>A0A1H4L9G2</accession>
<gene>
    <name evidence="7" type="ORF">SAMN04489806_1470</name>
</gene>